<keyword evidence="2" id="KW-0949">S-adenosyl-L-methionine</keyword>
<dbReference type="GO" id="GO:0051536">
    <property type="term" value="F:iron-sulfur cluster binding"/>
    <property type="evidence" value="ECO:0007669"/>
    <property type="project" value="UniProtKB-KW"/>
</dbReference>
<comment type="cofactor">
    <cofactor evidence="1">
        <name>[4Fe-4S] cluster</name>
        <dbReference type="ChEBI" id="CHEBI:49883"/>
    </cofactor>
</comment>
<keyword evidence="8" id="KW-0808">Transferase</keyword>
<organism evidence="8 9">
    <name type="scientific">Duganella callida</name>
    <dbReference type="NCBI Taxonomy" id="2561932"/>
    <lineage>
        <taxon>Bacteria</taxon>
        <taxon>Pseudomonadati</taxon>
        <taxon>Pseudomonadota</taxon>
        <taxon>Betaproteobacteria</taxon>
        <taxon>Burkholderiales</taxon>
        <taxon>Oxalobacteraceae</taxon>
        <taxon>Telluria group</taxon>
        <taxon>Duganella</taxon>
    </lineage>
</organism>
<dbReference type="RefSeq" id="WP_135205148.1">
    <property type="nucleotide sequence ID" value="NZ_SPVG01000280.1"/>
</dbReference>
<sequence length="393" mass="43257">MAIPLLQAARVGAYIVRQQLAGRKRYPLALMLEPLFRCNLACNGCGKIDYPDPILDLRLSLADCLQAVDESGAPVVSIAGGEPLLHKEMPAIVRGIMARKRFVYLCTNALLLEKKLDQYEPSPYFVWSVHLDGDREMHDHSVSQDGVYERAVAAIRAAKARGFRVNINCTLFNDADPAKVASFFDSLKGIGVDGITVSPGYAYERAPDQAHFLTRGKTRQLFRDILARGDGGRKWDFSQSSLFLSFLAGNQTYHCTPWGNPTRTVFGWQRPCYLLGEGYAASFRELMEDTDWDAYGTGNYEKCADCMVHSGYEATAVADTVRHPLKAMMVNLRGVRTEGAMAPDIALDKQRPAEFNYTREVAIRLDQIGGSKAAAKAGPASQPHVANAEAGGR</sequence>
<evidence type="ECO:0000256" key="3">
    <source>
        <dbReference type="ARBA" id="ARBA00022723"/>
    </source>
</evidence>
<dbReference type="AlphaFoldDB" id="A0A4Y9RR87"/>
<evidence type="ECO:0000256" key="6">
    <source>
        <dbReference type="SAM" id="MobiDB-lite"/>
    </source>
</evidence>
<dbReference type="SFLD" id="SFLDF00397">
    <property type="entry name" value="adenosyl-hopene_transferase"/>
    <property type="match status" value="1"/>
</dbReference>
<name>A0A4Y9RR87_9BURK</name>
<feature type="domain" description="Radical SAM core" evidence="7">
    <location>
        <begin position="20"/>
        <end position="228"/>
    </location>
</feature>
<evidence type="ECO:0000259" key="7">
    <source>
        <dbReference type="PROSITE" id="PS51918"/>
    </source>
</evidence>
<dbReference type="PROSITE" id="PS51918">
    <property type="entry name" value="RADICAL_SAM"/>
    <property type="match status" value="1"/>
</dbReference>
<dbReference type="InterPro" id="IPR050377">
    <property type="entry name" value="Radical_SAM_PqqE_MftC-like"/>
</dbReference>
<reference evidence="8 9" key="1">
    <citation type="submission" date="2019-03" db="EMBL/GenBank/DDBJ databases">
        <title>Draft Genome Sequence of Duganella callidus sp. nov., a Novel Duganella Species Isolated from Cultivated Soil.</title>
        <authorList>
            <person name="Raths R."/>
            <person name="Peta V."/>
            <person name="Bucking H."/>
        </authorList>
    </citation>
    <scope>NUCLEOTIDE SEQUENCE [LARGE SCALE GENOMIC DNA]</scope>
    <source>
        <strain evidence="8 9">DN04</strain>
    </source>
</reference>
<gene>
    <name evidence="8" type="primary">hpnH</name>
    <name evidence="8" type="ORF">E4L98_29690</name>
</gene>
<dbReference type="InterPro" id="IPR017833">
    <property type="entry name" value="Hopanoid_synth-assoc_rSAM_HpnH"/>
</dbReference>
<dbReference type="CDD" id="cd01335">
    <property type="entry name" value="Radical_SAM"/>
    <property type="match status" value="1"/>
</dbReference>
<dbReference type="InterPro" id="IPR013785">
    <property type="entry name" value="Aldolase_TIM"/>
</dbReference>
<evidence type="ECO:0000256" key="1">
    <source>
        <dbReference type="ARBA" id="ARBA00001966"/>
    </source>
</evidence>
<keyword evidence="3" id="KW-0479">Metal-binding</keyword>
<dbReference type="PANTHER" id="PTHR11228">
    <property type="entry name" value="RADICAL SAM DOMAIN PROTEIN"/>
    <property type="match status" value="1"/>
</dbReference>
<evidence type="ECO:0000313" key="9">
    <source>
        <dbReference type="Proteomes" id="UP000297729"/>
    </source>
</evidence>
<accession>A0A4Y9RR87</accession>
<dbReference type="EMBL" id="SPVG01000280">
    <property type="protein sequence ID" value="TFW11620.1"/>
    <property type="molecule type" value="Genomic_DNA"/>
</dbReference>
<dbReference type="InterPro" id="IPR058240">
    <property type="entry name" value="rSAM_sf"/>
</dbReference>
<evidence type="ECO:0000256" key="5">
    <source>
        <dbReference type="ARBA" id="ARBA00023014"/>
    </source>
</evidence>
<keyword evidence="5" id="KW-0411">Iron-sulfur</keyword>
<comment type="caution">
    <text evidence="8">The sequence shown here is derived from an EMBL/GenBank/DDBJ whole genome shotgun (WGS) entry which is preliminary data.</text>
</comment>
<dbReference type="Proteomes" id="UP000297729">
    <property type="component" value="Unassembled WGS sequence"/>
</dbReference>
<dbReference type="SUPFAM" id="SSF102114">
    <property type="entry name" value="Radical SAM enzymes"/>
    <property type="match status" value="1"/>
</dbReference>
<dbReference type="GO" id="GO:0046872">
    <property type="term" value="F:metal ion binding"/>
    <property type="evidence" value="ECO:0007669"/>
    <property type="project" value="UniProtKB-KW"/>
</dbReference>
<dbReference type="InterPro" id="IPR022563">
    <property type="entry name" value="DUF3463"/>
</dbReference>
<dbReference type="OrthoDB" id="9792276at2"/>
<protein>
    <submittedName>
        <fullName evidence="8">Adenosyl-hopene transferase HpnH</fullName>
    </submittedName>
</protein>
<evidence type="ECO:0000313" key="8">
    <source>
        <dbReference type="EMBL" id="TFW11620.1"/>
    </source>
</evidence>
<feature type="region of interest" description="Disordered" evidence="6">
    <location>
        <begin position="372"/>
        <end position="393"/>
    </location>
</feature>
<dbReference type="NCBIfam" id="TIGR03470">
    <property type="entry name" value="HpnH"/>
    <property type="match status" value="1"/>
</dbReference>
<dbReference type="SFLD" id="SFLDG01067">
    <property type="entry name" value="SPASM/twitch_domain_containing"/>
    <property type="match status" value="1"/>
</dbReference>
<dbReference type="Pfam" id="PF04055">
    <property type="entry name" value="Radical_SAM"/>
    <property type="match status" value="1"/>
</dbReference>
<dbReference type="PANTHER" id="PTHR11228:SF22">
    <property type="entry name" value="PEPTIDE BIOSYNTHESIS PROTEIN YYDG-RELATED"/>
    <property type="match status" value="1"/>
</dbReference>
<dbReference type="InterPro" id="IPR007197">
    <property type="entry name" value="rSAM"/>
</dbReference>
<evidence type="ECO:0000256" key="2">
    <source>
        <dbReference type="ARBA" id="ARBA00022691"/>
    </source>
</evidence>
<dbReference type="Pfam" id="PF11946">
    <property type="entry name" value="DUF3463"/>
    <property type="match status" value="1"/>
</dbReference>
<keyword evidence="4" id="KW-0408">Iron</keyword>
<evidence type="ECO:0000256" key="4">
    <source>
        <dbReference type="ARBA" id="ARBA00023004"/>
    </source>
</evidence>
<proteinExistence type="predicted"/>
<dbReference type="GO" id="GO:0016740">
    <property type="term" value="F:transferase activity"/>
    <property type="evidence" value="ECO:0007669"/>
    <property type="project" value="UniProtKB-KW"/>
</dbReference>
<dbReference type="Gene3D" id="3.20.20.70">
    <property type="entry name" value="Aldolase class I"/>
    <property type="match status" value="1"/>
</dbReference>
<keyword evidence="9" id="KW-1185">Reference proteome</keyword>
<dbReference type="SFLD" id="SFLDS00029">
    <property type="entry name" value="Radical_SAM"/>
    <property type="match status" value="1"/>
</dbReference>
<feature type="compositionally biased region" description="Low complexity" evidence="6">
    <location>
        <begin position="372"/>
        <end position="381"/>
    </location>
</feature>